<dbReference type="RefSeq" id="WP_218327186.1">
    <property type="nucleotide sequence ID" value="NZ_JAHUZB010000007.1"/>
</dbReference>
<evidence type="ECO:0000259" key="3">
    <source>
        <dbReference type="PROSITE" id="PS51186"/>
    </source>
</evidence>
<dbReference type="PANTHER" id="PTHR43800:SF1">
    <property type="entry name" value="PEPTIDYL-LYSINE N-ACETYLTRANSFERASE YJAB"/>
    <property type="match status" value="1"/>
</dbReference>
<evidence type="ECO:0000313" key="5">
    <source>
        <dbReference type="Proteomes" id="UP000774130"/>
    </source>
</evidence>
<dbReference type="PROSITE" id="PS51186">
    <property type="entry name" value="GNAT"/>
    <property type="match status" value="1"/>
</dbReference>
<gene>
    <name evidence="4" type="ORF">KUA55_14915</name>
</gene>
<organism evidence="4 5">
    <name type="scientific">Enterococcus alishanensis</name>
    <dbReference type="NCBI Taxonomy" id="1303817"/>
    <lineage>
        <taxon>Bacteria</taxon>
        <taxon>Bacillati</taxon>
        <taxon>Bacillota</taxon>
        <taxon>Bacilli</taxon>
        <taxon>Lactobacillales</taxon>
        <taxon>Enterococcaceae</taxon>
        <taxon>Enterococcus</taxon>
    </lineage>
</organism>
<reference evidence="4 5" key="1">
    <citation type="submission" date="2021-06" db="EMBL/GenBank/DDBJ databases">
        <title>Enterococcus alishanensis sp. nov., a novel lactic acid bacterium isolated from fresh coffee beans.</title>
        <authorList>
            <person name="Chen Y.-S."/>
        </authorList>
    </citation>
    <scope>NUCLEOTIDE SEQUENCE [LARGE SCALE GENOMIC DNA]</scope>
    <source>
        <strain evidence="4 5">ALS3</strain>
    </source>
</reference>
<dbReference type="EMBL" id="JAHUZB010000007">
    <property type="protein sequence ID" value="MBV7391970.1"/>
    <property type="molecule type" value="Genomic_DNA"/>
</dbReference>
<accession>A0ABS6TGB0</accession>
<comment type="caution">
    <text evidence="4">The sequence shown here is derived from an EMBL/GenBank/DDBJ whole genome shotgun (WGS) entry which is preliminary data.</text>
</comment>
<keyword evidence="5" id="KW-1185">Reference proteome</keyword>
<dbReference type="Pfam" id="PF13508">
    <property type="entry name" value="Acetyltransf_7"/>
    <property type="match status" value="1"/>
</dbReference>
<dbReference type="InterPro" id="IPR000182">
    <property type="entry name" value="GNAT_dom"/>
</dbReference>
<dbReference type="PANTHER" id="PTHR43800">
    <property type="entry name" value="PEPTIDYL-LYSINE N-ACETYLTRANSFERASE YJAB"/>
    <property type="match status" value="1"/>
</dbReference>
<name>A0ABS6TGB0_9ENTE</name>
<keyword evidence="1 4" id="KW-0808">Transferase</keyword>
<evidence type="ECO:0000256" key="2">
    <source>
        <dbReference type="ARBA" id="ARBA00023315"/>
    </source>
</evidence>
<dbReference type="GO" id="GO:0016746">
    <property type="term" value="F:acyltransferase activity"/>
    <property type="evidence" value="ECO:0007669"/>
    <property type="project" value="UniProtKB-KW"/>
</dbReference>
<sequence>MTLTWRLAEKNDEAALINLWRDSVRATHDFLSETDQRTIEKNLPHYFEHVQLKVWQEENQLIGFSGTAENSLEMLFLSPEYFGRGYGNQILQQLMEDDGITKIDVNEDNPRALRFYQKNGFKVASRSPLDDDGRPYPILHLEKA</sequence>
<evidence type="ECO:0000256" key="1">
    <source>
        <dbReference type="ARBA" id="ARBA00022679"/>
    </source>
</evidence>
<keyword evidence="2 4" id="KW-0012">Acyltransferase</keyword>
<dbReference type="EC" id="2.3.1.-" evidence="4"/>
<feature type="domain" description="N-acetyltransferase" evidence="3">
    <location>
        <begin position="3"/>
        <end position="144"/>
    </location>
</feature>
<dbReference type="Proteomes" id="UP000774130">
    <property type="component" value="Unassembled WGS sequence"/>
</dbReference>
<evidence type="ECO:0000313" key="4">
    <source>
        <dbReference type="EMBL" id="MBV7391970.1"/>
    </source>
</evidence>
<dbReference type="CDD" id="cd04301">
    <property type="entry name" value="NAT_SF"/>
    <property type="match status" value="1"/>
</dbReference>
<proteinExistence type="predicted"/>
<protein>
    <submittedName>
        <fullName evidence="4">GNAT family N-acetyltransferase</fullName>
        <ecNumber evidence="4">2.3.1.-</ecNumber>
    </submittedName>
</protein>